<evidence type="ECO:0000313" key="4">
    <source>
        <dbReference type="Proteomes" id="UP000440578"/>
    </source>
</evidence>
<accession>A0A6A4VVR4</accession>
<keyword evidence="1" id="KW-0175">Coiled coil</keyword>
<evidence type="ECO:0000313" key="3">
    <source>
        <dbReference type="EMBL" id="KAF0293988.1"/>
    </source>
</evidence>
<protein>
    <submittedName>
        <fullName evidence="3">Uncharacterized protein</fullName>
    </submittedName>
</protein>
<organism evidence="3 4">
    <name type="scientific">Amphibalanus amphitrite</name>
    <name type="common">Striped barnacle</name>
    <name type="synonym">Balanus amphitrite</name>
    <dbReference type="NCBI Taxonomy" id="1232801"/>
    <lineage>
        <taxon>Eukaryota</taxon>
        <taxon>Metazoa</taxon>
        <taxon>Ecdysozoa</taxon>
        <taxon>Arthropoda</taxon>
        <taxon>Crustacea</taxon>
        <taxon>Multicrustacea</taxon>
        <taxon>Cirripedia</taxon>
        <taxon>Thoracica</taxon>
        <taxon>Thoracicalcarea</taxon>
        <taxon>Balanomorpha</taxon>
        <taxon>Balanoidea</taxon>
        <taxon>Balanidae</taxon>
        <taxon>Amphibalaninae</taxon>
        <taxon>Amphibalanus</taxon>
    </lineage>
</organism>
<sequence>MQAVEDSLSFALDSVTALSNRQKSADSELMELKRETADLKMRLQQLELKEDRQEQQKRLSSLIFSGPVLQAESRRERAANLIESLIRQYIRHALDRTQGRAQEAGRGALLGSRSARDAPERGAVGGVPRADRGENKETEAACPTDTADAVRRDPPPEPREQQRQRAVDTSELADRSDHQRSRVAVQSVAGRCSLGDGGRPALLVAGTAAARLVAALAVASGGAASPVAESVSVLSAAGSVSAAVAAWLGTSPATPARRLLRPSVLVFALRAALEFAAASWSSHRDGV</sequence>
<feature type="compositionally biased region" description="Basic and acidic residues" evidence="2">
    <location>
        <begin position="148"/>
        <end position="180"/>
    </location>
</feature>
<feature type="coiled-coil region" evidence="1">
    <location>
        <begin position="15"/>
        <end position="88"/>
    </location>
</feature>
<evidence type="ECO:0000256" key="1">
    <source>
        <dbReference type="SAM" id="Coils"/>
    </source>
</evidence>
<dbReference type="AlphaFoldDB" id="A0A6A4VVR4"/>
<feature type="compositionally biased region" description="Basic and acidic residues" evidence="2">
    <location>
        <begin position="129"/>
        <end position="139"/>
    </location>
</feature>
<reference evidence="3 4" key="1">
    <citation type="submission" date="2019-07" db="EMBL/GenBank/DDBJ databases">
        <title>Draft genome assembly of a fouling barnacle, Amphibalanus amphitrite (Darwin, 1854): The first reference genome for Thecostraca.</title>
        <authorList>
            <person name="Kim W."/>
        </authorList>
    </citation>
    <scope>NUCLEOTIDE SEQUENCE [LARGE SCALE GENOMIC DNA]</scope>
    <source>
        <strain evidence="3">SNU_AA5</strain>
        <tissue evidence="3">Soma without cirri and trophi</tissue>
    </source>
</reference>
<dbReference type="EMBL" id="VIIS01001711">
    <property type="protein sequence ID" value="KAF0293988.1"/>
    <property type="molecule type" value="Genomic_DNA"/>
</dbReference>
<evidence type="ECO:0000256" key="2">
    <source>
        <dbReference type="SAM" id="MobiDB-lite"/>
    </source>
</evidence>
<name>A0A6A4VVR4_AMPAM</name>
<proteinExistence type="predicted"/>
<comment type="caution">
    <text evidence="3">The sequence shown here is derived from an EMBL/GenBank/DDBJ whole genome shotgun (WGS) entry which is preliminary data.</text>
</comment>
<dbReference type="Proteomes" id="UP000440578">
    <property type="component" value="Unassembled WGS sequence"/>
</dbReference>
<keyword evidence="4" id="KW-1185">Reference proteome</keyword>
<feature type="region of interest" description="Disordered" evidence="2">
    <location>
        <begin position="97"/>
        <end position="186"/>
    </location>
</feature>
<gene>
    <name evidence="3" type="ORF">FJT64_008287</name>
</gene>